<comment type="caution">
    <text evidence="6">The sequence shown here is derived from an EMBL/GenBank/DDBJ whole genome shotgun (WGS) entry which is preliminary data.</text>
</comment>
<sequence length="195" mass="22395">MTTKEKIKNVALVHFAANGFEGATLTAIAAEVGIKTPSMYAFFVNKEELFLQVFEETQKEYNLYVIRSITNSAISSIQEKLYGVLNSSFKYNQQQKDKISFYRRVILFPPPGLEEQIKAKLSVTEEILSNVLQAIFMEGIEQGVIRNIDIEVLVDAFYCLMDGIFLEMSLYDREKFERKLTNAWNTFWNGITLSN</sequence>
<dbReference type="InterPro" id="IPR009057">
    <property type="entry name" value="Homeodomain-like_sf"/>
</dbReference>
<reference evidence="6 7" key="1">
    <citation type="submission" date="2018-10" db="EMBL/GenBank/DDBJ databases">
        <title>Phylogenomics of Brevibacillus.</title>
        <authorList>
            <person name="Dunlap C."/>
        </authorList>
    </citation>
    <scope>NUCLEOTIDE SEQUENCE [LARGE SCALE GENOMIC DNA]</scope>
    <source>
        <strain evidence="6 7">JCM 15716</strain>
    </source>
</reference>
<keyword evidence="1" id="KW-0805">Transcription regulation</keyword>
<keyword evidence="2 4" id="KW-0238">DNA-binding</keyword>
<dbReference type="GO" id="GO:0003677">
    <property type="term" value="F:DNA binding"/>
    <property type="evidence" value="ECO:0007669"/>
    <property type="project" value="UniProtKB-UniRule"/>
</dbReference>
<proteinExistence type="predicted"/>
<dbReference type="SUPFAM" id="SSF46689">
    <property type="entry name" value="Homeodomain-like"/>
    <property type="match status" value="1"/>
</dbReference>
<evidence type="ECO:0000259" key="5">
    <source>
        <dbReference type="PROSITE" id="PS50977"/>
    </source>
</evidence>
<dbReference type="InterPro" id="IPR001647">
    <property type="entry name" value="HTH_TetR"/>
</dbReference>
<dbReference type="Gene3D" id="1.10.10.60">
    <property type="entry name" value="Homeodomain-like"/>
    <property type="match status" value="1"/>
</dbReference>
<evidence type="ECO:0000256" key="4">
    <source>
        <dbReference type="PROSITE-ProRule" id="PRU00335"/>
    </source>
</evidence>
<keyword evidence="3" id="KW-0804">Transcription</keyword>
<evidence type="ECO:0000256" key="3">
    <source>
        <dbReference type="ARBA" id="ARBA00023163"/>
    </source>
</evidence>
<dbReference type="PANTHER" id="PTHR47506">
    <property type="entry name" value="TRANSCRIPTIONAL REGULATORY PROTEIN"/>
    <property type="match status" value="1"/>
</dbReference>
<dbReference type="InterPro" id="IPR036271">
    <property type="entry name" value="Tet_transcr_reg_TetR-rel_C_sf"/>
</dbReference>
<dbReference type="SUPFAM" id="SSF48498">
    <property type="entry name" value="Tetracyclin repressor-like, C-terminal domain"/>
    <property type="match status" value="1"/>
</dbReference>
<evidence type="ECO:0000313" key="6">
    <source>
        <dbReference type="EMBL" id="RNB85470.1"/>
    </source>
</evidence>
<protein>
    <submittedName>
        <fullName evidence="6">TetR/AcrR family transcriptional regulator</fullName>
    </submittedName>
</protein>
<name>A0A3M8DBG0_9BACL</name>
<evidence type="ECO:0000256" key="1">
    <source>
        <dbReference type="ARBA" id="ARBA00023015"/>
    </source>
</evidence>
<dbReference type="RefSeq" id="WP_122919475.1">
    <property type="nucleotide sequence ID" value="NZ_RHHQ01000014.1"/>
</dbReference>
<feature type="DNA-binding region" description="H-T-H motif" evidence="4">
    <location>
        <begin position="24"/>
        <end position="43"/>
    </location>
</feature>
<dbReference type="EMBL" id="RHHQ01000014">
    <property type="protein sequence ID" value="RNB85470.1"/>
    <property type="molecule type" value="Genomic_DNA"/>
</dbReference>
<keyword evidence="7" id="KW-1185">Reference proteome</keyword>
<gene>
    <name evidence="6" type="ORF">EDM56_18875</name>
</gene>
<accession>A0A3M8DBG0</accession>
<dbReference type="PANTHER" id="PTHR47506:SF6">
    <property type="entry name" value="HTH-TYPE TRANSCRIPTIONAL REPRESSOR NEMR"/>
    <property type="match status" value="1"/>
</dbReference>
<dbReference type="PROSITE" id="PS50977">
    <property type="entry name" value="HTH_TETR_2"/>
    <property type="match status" value="1"/>
</dbReference>
<evidence type="ECO:0000256" key="2">
    <source>
        <dbReference type="ARBA" id="ARBA00023125"/>
    </source>
</evidence>
<dbReference type="Pfam" id="PF00440">
    <property type="entry name" value="TetR_N"/>
    <property type="match status" value="1"/>
</dbReference>
<dbReference type="Proteomes" id="UP000271031">
    <property type="component" value="Unassembled WGS sequence"/>
</dbReference>
<dbReference type="OrthoDB" id="509229at2"/>
<evidence type="ECO:0000313" key="7">
    <source>
        <dbReference type="Proteomes" id="UP000271031"/>
    </source>
</evidence>
<organism evidence="6 7">
    <name type="scientific">Brevibacillus fluminis</name>
    <dbReference type="NCBI Taxonomy" id="511487"/>
    <lineage>
        <taxon>Bacteria</taxon>
        <taxon>Bacillati</taxon>
        <taxon>Bacillota</taxon>
        <taxon>Bacilli</taxon>
        <taxon>Bacillales</taxon>
        <taxon>Paenibacillaceae</taxon>
        <taxon>Brevibacillus</taxon>
    </lineage>
</organism>
<dbReference type="Gene3D" id="1.10.357.10">
    <property type="entry name" value="Tetracycline Repressor, domain 2"/>
    <property type="match status" value="1"/>
</dbReference>
<feature type="domain" description="HTH tetR-type" evidence="5">
    <location>
        <begin position="1"/>
        <end position="61"/>
    </location>
</feature>
<dbReference type="AlphaFoldDB" id="A0A3M8DBG0"/>